<comment type="similarity">
    <text evidence="2">Belongs to the TMEM208 family.</text>
</comment>
<protein>
    <recommendedName>
        <fullName evidence="11">DUF788-domain-containing protein</fullName>
    </recommendedName>
</protein>
<keyword evidence="4" id="KW-0256">Endoplasmic reticulum</keyword>
<keyword evidence="6 8" id="KW-0472">Membrane</keyword>
<dbReference type="PANTHER" id="PTHR13505">
    <property type="entry name" value="TRANSMEMBRANE PROTEIN 208"/>
    <property type="match status" value="1"/>
</dbReference>
<keyword evidence="10" id="KW-1185">Reference proteome</keyword>
<evidence type="ECO:0000256" key="2">
    <source>
        <dbReference type="ARBA" id="ARBA00009950"/>
    </source>
</evidence>
<feature type="compositionally biased region" description="Basic residues" evidence="7">
    <location>
        <begin position="156"/>
        <end position="174"/>
    </location>
</feature>
<organism evidence="9 10">
    <name type="scientific">Basidiobolus ranarum</name>
    <dbReference type="NCBI Taxonomy" id="34480"/>
    <lineage>
        <taxon>Eukaryota</taxon>
        <taxon>Fungi</taxon>
        <taxon>Fungi incertae sedis</taxon>
        <taxon>Zoopagomycota</taxon>
        <taxon>Entomophthoromycotina</taxon>
        <taxon>Basidiobolomycetes</taxon>
        <taxon>Basidiobolales</taxon>
        <taxon>Basidiobolaceae</taxon>
        <taxon>Basidiobolus</taxon>
    </lineage>
</organism>
<keyword evidence="3 8" id="KW-0812">Transmembrane</keyword>
<comment type="subcellular location">
    <subcellularLocation>
        <location evidence="1">Endoplasmic reticulum membrane</location>
        <topology evidence="1">Multi-pass membrane protein</topology>
    </subcellularLocation>
</comment>
<reference evidence="9 10" key="1">
    <citation type="submission" date="2023-04" db="EMBL/GenBank/DDBJ databases">
        <title>Genome of Basidiobolus ranarum AG-B5.</title>
        <authorList>
            <person name="Stajich J.E."/>
            <person name="Carter-House D."/>
            <person name="Gryganskyi A."/>
        </authorList>
    </citation>
    <scope>NUCLEOTIDE SEQUENCE [LARGE SCALE GENOMIC DNA]</scope>
    <source>
        <strain evidence="9 10">AG-B5</strain>
    </source>
</reference>
<evidence type="ECO:0000256" key="4">
    <source>
        <dbReference type="ARBA" id="ARBA00022824"/>
    </source>
</evidence>
<dbReference type="EMBL" id="JASJQH010009459">
    <property type="protein sequence ID" value="KAK9679444.1"/>
    <property type="molecule type" value="Genomic_DNA"/>
</dbReference>
<comment type="caution">
    <text evidence="9">The sequence shown here is derived from an EMBL/GenBank/DDBJ whole genome shotgun (WGS) entry which is preliminary data.</text>
</comment>
<dbReference type="InterPro" id="IPR008506">
    <property type="entry name" value="SND2/TMEM208"/>
</dbReference>
<evidence type="ECO:0000256" key="1">
    <source>
        <dbReference type="ARBA" id="ARBA00004477"/>
    </source>
</evidence>
<feature type="transmembrane region" description="Helical" evidence="8">
    <location>
        <begin position="46"/>
        <end position="65"/>
    </location>
</feature>
<evidence type="ECO:0008006" key="11">
    <source>
        <dbReference type="Google" id="ProtNLM"/>
    </source>
</evidence>
<proteinExistence type="inferred from homology"/>
<evidence type="ECO:0000256" key="3">
    <source>
        <dbReference type="ARBA" id="ARBA00022692"/>
    </source>
</evidence>
<feature type="transmembrane region" description="Helical" evidence="8">
    <location>
        <begin position="114"/>
        <end position="132"/>
    </location>
</feature>
<evidence type="ECO:0000256" key="7">
    <source>
        <dbReference type="SAM" id="MobiDB-lite"/>
    </source>
</evidence>
<evidence type="ECO:0000313" key="9">
    <source>
        <dbReference type="EMBL" id="KAK9679444.1"/>
    </source>
</evidence>
<accession>A0ABR2VLV7</accession>
<dbReference type="PANTHER" id="PTHR13505:SF7">
    <property type="entry name" value="TRANSMEMBRANE PROTEIN 208"/>
    <property type="match status" value="1"/>
</dbReference>
<evidence type="ECO:0000313" key="10">
    <source>
        <dbReference type="Proteomes" id="UP001479436"/>
    </source>
</evidence>
<name>A0ABR2VLV7_9FUNG</name>
<dbReference type="Proteomes" id="UP001479436">
    <property type="component" value="Unassembled WGS sequence"/>
</dbReference>
<feature type="transmembrane region" description="Helical" evidence="8">
    <location>
        <begin position="20"/>
        <end position="40"/>
    </location>
</feature>
<dbReference type="Pfam" id="PF05620">
    <property type="entry name" value="TMEM208_SND2"/>
    <property type="match status" value="1"/>
</dbReference>
<evidence type="ECO:0000256" key="6">
    <source>
        <dbReference type="ARBA" id="ARBA00023136"/>
    </source>
</evidence>
<sequence>MANSSAKKIAIENAKTLENLRIWFMGVNAFYILIRGIFYFSSFGLYHFLGYAITGGISLFLYLQLKSMGTPRYSFNGQLESSGDDLSAEGLTAYFFDIIYVTWFVHVGSVFTDYFWFVYLVIPVYASIKLWTSVIKPYMGSKGAVEEEPVLDDKARKRQEKKQKKEGRVKYRSH</sequence>
<evidence type="ECO:0000256" key="5">
    <source>
        <dbReference type="ARBA" id="ARBA00022989"/>
    </source>
</evidence>
<feature type="transmembrane region" description="Helical" evidence="8">
    <location>
        <begin position="86"/>
        <end position="108"/>
    </location>
</feature>
<evidence type="ECO:0000256" key="8">
    <source>
        <dbReference type="SAM" id="Phobius"/>
    </source>
</evidence>
<keyword evidence="5 8" id="KW-1133">Transmembrane helix</keyword>
<feature type="region of interest" description="Disordered" evidence="7">
    <location>
        <begin position="144"/>
        <end position="174"/>
    </location>
</feature>
<gene>
    <name evidence="9" type="ORF">K7432_016264</name>
</gene>